<dbReference type="EMBL" id="CP003005">
    <property type="protein sequence ID" value="AEO59481.1"/>
    <property type="molecule type" value="Genomic_DNA"/>
</dbReference>
<dbReference type="AlphaFoldDB" id="G2QGX4"/>
<dbReference type="HOGENOM" id="CLU_1129732_0_0_1"/>
<proteinExistence type="predicted"/>
<dbReference type="VEuPathDB" id="FungiDB:MYCTH_2063233"/>
<sequence length="246" mass="27513">MSVITNPRLARLWQDAQTHPEWATTRLWEYLFNHIVFTDDNFIVSSQQPPTHQPGELRRVDLVIEKMDSTATTIGTLLFLEAKRASASRTDIEEVEYQAFTAACAYYIETGLEPIWTMTCVGSAARLWIFSGSSDFLIPFVPSDGGLGLPEQSEYLDISTHGREILDGLEYIKKHTTPPAELLRNSPSPRPANATLPVNWHDNEVAQLDARRQQGDIVPMAAAPLPMDLNQDEHGISYGSGNERFA</sequence>
<evidence type="ECO:0000313" key="2">
    <source>
        <dbReference type="Proteomes" id="UP000007322"/>
    </source>
</evidence>
<evidence type="ECO:0000313" key="1">
    <source>
        <dbReference type="EMBL" id="AEO59481.1"/>
    </source>
</evidence>
<dbReference type="InParanoid" id="G2QGX4"/>
<dbReference type="OrthoDB" id="5418574at2759"/>
<dbReference type="GeneID" id="11506410"/>
<organism evidence="1 2">
    <name type="scientific">Thermothelomyces thermophilus (strain ATCC 42464 / BCRC 31852 / DSM 1799)</name>
    <name type="common">Sporotrichum thermophile</name>
    <dbReference type="NCBI Taxonomy" id="573729"/>
    <lineage>
        <taxon>Eukaryota</taxon>
        <taxon>Fungi</taxon>
        <taxon>Dikarya</taxon>
        <taxon>Ascomycota</taxon>
        <taxon>Pezizomycotina</taxon>
        <taxon>Sordariomycetes</taxon>
        <taxon>Sordariomycetidae</taxon>
        <taxon>Sordariales</taxon>
        <taxon>Chaetomiaceae</taxon>
        <taxon>Thermothelomyces</taxon>
    </lineage>
</organism>
<accession>G2QGX4</accession>
<dbReference type="KEGG" id="mtm:MYCTH_2063233"/>
<dbReference type="RefSeq" id="XP_003664726.1">
    <property type="nucleotide sequence ID" value="XM_003664678.1"/>
</dbReference>
<dbReference type="Proteomes" id="UP000007322">
    <property type="component" value="Chromosome 4"/>
</dbReference>
<gene>
    <name evidence="1" type="ORF">MYCTH_2063233</name>
</gene>
<dbReference type="eggNOG" id="ENOG502SZ80">
    <property type="taxonomic scope" value="Eukaryota"/>
</dbReference>
<keyword evidence="2" id="KW-1185">Reference proteome</keyword>
<protein>
    <recommendedName>
        <fullName evidence="3">Type I restriction enzyme R protein N-terminal domain-containing protein</fullName>
    </recommendedName>
</protein>
<dbReference type="OMA" id="TIEYMCE"/>
<name>G2QGX4_THET4</name>
<evidence type="ECO:0008006" key="3">
    <source>
        <dbReference type="Google" id="ProtNLM"/>
    </source>
</evidence>
<reference evidence="1 2" key="1">
    <citation type="journal article" date="2011" name="Nat. Biotechnol.">
        <title>Comparative genomic analysis of the thermophilic biomass-degrading fungi Myceliophthora thermophila and Thielavia terrestris.</title>
        <authorList>
            <person name="Berka R.M."/>
            <person name="Grigoriev I.V."/>
            <person name="Otillar R."/>
            <person name="Salamov A."/>
            <person name="Grimwood J."/>
            <person name="Reid I."/>
            <person name="Ishmael N."/>
            <person name="John T."/>
            <person name="Darmond C."/>
            <person name="Moisan M.-C."/>
            <person name="Henrissat B."/>
            <person name="Coutinho P.M."/>
            <person name="Lombard V."/>
            <person name="Natvig D.O."/>
            <person name="Lindquist E."/>
            <person name="Schmutz J."/>
            <person name="Lucas S."/>
            <person name="Harris P."/>
            <person name="Powlowski J."/>
            <person name="Bellemare A."/>
            <person name="Taylor D."/>
            <person name="Butler G."/>
            <person name="de Vries R.P."/>
            <person name="Allijn I.E."/>
            <person name="van den Brink J."/>
            <person name="Ushinsky S."/>
            <person name="Storms R."/>
            <person name="Powell A.J."/>
            <person name="Paulsen I.T."/>
            <person name="Elbourne L.D.H."/>
            <person name="Baker S.E."/>
            <person name="Magnuson J."/>
            <person name="LaBoissiere S."/>
            <person name="Clutterbuck A.J."/>
            <person name="Martinez D."/>
            <person name="Wogulis M."/>
            <person name="de Leon A.L."/>
            <person name="Rey M.W."/>
            <person name="Tsang A."/>
        </authorList>
    </citation>
    <scope>NUCLEOTIDE SEQUENCE [LARGE SCALE GENOMIC DNA]</scope>
    <source>
        <strain evidence="2">ATCC 42464 / BCRC 31852 / DSM 1799</strain>
    </source>
</reference>